<keyword evidence="1" id="KW-0732">Signal</keyword>
<feature type="chain" id="PRO_5018310867" evidence="1">
    <location>
        <begin position="20"/>
        <end position="562"/>
    </location>
</feature>
<feature type="domain" description="Peptidoglycan binding-like" evidence="3">
    <location>
        <begin position="500"/>
        <end position="550"/>
    </location>
</feature>
<dbReference type="GO" id="GO:0004197">
    <property type="term" value="F:cysteine-type endopeptidase activity"/>
    <property type="evidence" value="ECO:0007669"/>
    <property type="project" value="InterPro"/>
</dbReference>
<evidence type="ECO:0000259" key="3">
    <source>
        <dbReference type="Pfam" id="PF01471"/>
    </source>
</evidence>
<dbReference type="EMBL" id="RCNT01000003">
    <property type="protein sequence ID" value="RMA42544.1"/>
    <property type="molecule type" value="Genomic_DNA"/>
</dbReference>
<comment type="caution">
    <text evidence="4">The sequence shown here is derived from an EMBL/GenBank/DDBJ whole genome shotgun (WGS) entry which is preliminary data.</text>
</comment>
<dbReference type="Proteomes" id="UP000281343">
    <property type="component" value="Unassembled WGS sequence"/>
</dbReference>
<dbReference type="Pfam" id="PF01471">
    <property type="entry name" value="PG_binding_1"/>
    <property type="match status" value="2"/>
</dbReference>
<evidence type="ECO:0000256" key="1">
    <source>
        <dbReference type="SAM" id="SignalP"/>
    </source>
</evidence>
<feature type="signal peptide" evidence="1">
    <location>
        <begin position="1"/>
        <end position="19"/>
    </location>
</feature>
<dbReference type="Gene3D" id="3.40.50.1460">
    <property type="match status" value="1"/>
</dbReference>
<organism evidence="4 5">
    <name type="scientific">Rhodophyticola porphyridii</name>
    <dbReference type="NCBI Taxonomy" id="1852017"/>
    <lineage>
        <taxon>Bacteria</taxon>
        <taxon>Pseudomonadati</taxon>
        <taxon>Pseudomonadota</taxon>
        <taxon>Alphaproteobacteria</taxon>
        <taxon>Rhodobacterales</taxon>
        <taxon>Roseobacteraceae</taxon>
        <taxon>Rhodophyticola</taxon>
    </lineage>
</organism>
<dbReference type="InterPro" id="IPR002477">
    <property type="entry name" value="Peptidoglycan-bd-like"/>
</dbReference>
<sequence>MRSNCLIFFALAAIAPTMAAGDTALVVGNSRYDEAATIRAADDLLDATRALETAGFDVFEGEDLSGAEIRALVSDLLVTGEDTRMIIALSGHFAQSEATGGDSWFLGRETDAPDLATIGAQGIAVSTILDVAGMAAGRAVVLLGTEDRAIELGVGLQPGIGDLDVPQGVTVMTGEAREIARFLRRDLLEPGMAVATMLRDSDNLTGFGFLSRGLAFIDAPEAEGAAADAIVPPASVEVSDEAEMALWAAATELDTEASYRAYLQRYPDGPNAAEAQARMVARALNPEQRAERAEAELSLNRTARQDIQRDLSILDYDPRGIDGIFGPGSRAAIRGWQQATGYEPTGFLTREQIARLSDMSDLRAAELEREAQLRAEEQERNDRAFWDATGQGGDEVGLRAYLERYPDGVFADIATARLDDIEVAARQAAAAEEGAAWDRARDADTVEAYRTYLQTYPEGSFAGAARSRIAELQGGGQDPALLAQWEAREAALNMPTVTRQLIEQRLAALGLDPGRVDGQFDEDTRRAMRRYQQARNLEVTGFLDQGTVVRLLADSVGAIIRQ</sequence>
<feature type="domain" description="Peptidoglycan binding-like" evidence="3">
    <location>
        <begin position="302"/>
        <end position="356"/>
    </location>
</feature>
<dbReference type="InterPro" id="IPR036366">
    <property type="entry name" value="PGBDSf"/>
</dbReference>
<dbReference type="Gene3D" id="1.10.101.10">
    <property type="entry name" value="PGBD-like superfamily/PGBD"/>
    <property type="match status" value="2"/>
</dbReference>
<evidence type="ECO:0000313" key="5">
    <source>
        <dbReference type="Proteomes" id="UP000281343"/>
    </source>
</evidence>
<feature type="domain" description="Peptidase C14 caspase" evidence="2">
    <location>
        <begin position="24"/>
        <end position="97"/>
    </location>
</feature>
<dbReference type="InterPro" id="IPR011600">
    <property type="entry name" value="Pept_C14_caspase"/>
</dbReference>
<dbReference type="Pfam" id="PF00656">
    <property type="entry name" value="Peptidase_C14"/>
    <property type="match status" value="1"/>
</dbReference>
<keyword evidence="5" id="KW-1185">Reference proteome</keyword>
<name>A0A3L9Y137_9RHOB</name>
<gene>
    <name evidence="4" type="ORF">D9R08_06965</name>
</gene>
<protein>
    <submittedName>
        <fullName evidence="4">Peptidoglycan-binding protein</fullName>
    </submittedName>
</protein>
<reference evidence="4 5" key="1">
    <citation type="submission" date="2018-10" db="EMBL/GenBank/DDBJ databases">
        <authorList>
            <person name="Jung H.S."/>
            <person name="Jeon C.O."/>
        </authorList>
    </citation>
    <scope>NUCLEOTIDE SEQUENCE [LARGE SCALE GENOMIC DNA]</scope>
    <source>
        <strain evidence="4 5">MA-7-27</strain>
    </source>
</reference>
<dbReference type="GO" id="GO:0006508">
    <property type="term" value="P:proteolysis"/>
    <property type="evidence" value="ECO:0007669"/>
    <property type="project" value="InterPro"/>
</dbReference>
<dbReference type="SUPFAM" id="SSF47090">
    <property type="entry name" value="PGBD-like"/>
    <property type="match status" value="2"/>
</dbReference>
<dbReference type="AlphaFoldDB" id="A0A3L9Y137"/>
<evidence type="ECO:0000313" key="4">
    <source>
        <dbReference type="EMBL" id="RMA42544.1"/>
    </source>
</evidence>
<proteinExistence type="predicted"/>
<evidence type="ECO:0000259" key="2">
    <source>
        <dbReference type="Pfam" id="PF00656"/>
    </source>
</evidence>
<accession>A0A3L9Y137</accession>
<dbReference type="InterPro" id="IPR036365">
    <property type="entry name" value="PGBD-like_sf"/>
</dbReference>